<gene>
    <name evidence="1" type="ORF">SAY87_015983</name>
</gene>
<dbReference type="Proteomes" id="UP001345219">
    <property type="component" value="Chromosome 13"/>
</dbReference>
<proteinExistence type="predicted"/>
<name>A0AAN7L583_9MYRT</name>
<protein>
    <submittedName>
        <fullName evidence="1">Uncharacterized protein</fullName>
    </submittedName>
</protein>
<reference evidence="1 2" key="1">
    <citation type="journal article" date="2023" name="Hortic Res">
        <title>Pangenome of water caltrop reveals structural variations and asymmetric subgenome divergence after allopolyploidization.</title>
        <authorList>
            <person name="Zhang X."/>
            <person name="Chen Y."/>
            <person name="Wang L."/>
            <person name="Yuan Y."/>
            <person name="Fang M."/>
            <person name="Shi L."/>
            <person name="Lu R."/>
            <person name="Comes H.P."/>
            <person name="Ma Y."/>
            <person name="Chen Y."/>
            <person name="Huang G."/>
            <person name="Zhou Y."/>
            <person name="Zheng Z."/>
            <person name="Qiu Y."/>
        </authorList>
    </citation>
    <scope>NUCLEOTIDE SEQUENCE [LARGE SCALE GENOMIC DNA]</scope>
    <source>
        <tissue evidence="1">Roots</tissue>
    </source>
</reference>
<comment type="caution">
    <text evidence="1">The sequence shown here is derived from an EMBL/GenBank/DDBJ whole genome shotgun (WGS) entry which is preliminary data.</text>
</comment>
<dbReference type="AlphaFoldDB" id="A0AAN7L583"/>
<sequence length="122" mass="13904">MPKRSPSFGRRAWSLVRLTLLWARKGGFFKRRFTVELRLLPKLIKSIGHHRKDHVGVWPKPSSLEPGWYGGLYIHLGSIEKAISKGTPMIFLQGLEWPRSYLSPYSSGQCLLPGPSTKEKMS</sequence>
<dbReference type="EMBL" id="JAXIOK010000001">
    <property type="protein sequence ID" value="KAK4779877.1"/>
    <property type="molecule type" value="Genomic_DNA"/>
</dbReference>
<evidence type="ECO:0000313" key="1">
    <source>
        <dbReference type="EMBL" id="KAK4779877.1"/>
    </source>
</evidence>
<evidence type="ECO:0000313" key="2">
    <source>
        <dbReference type="Proteomes" id="UP001345219"/>
    </source>
</evidence>
<keyword evidence="2" id="KW-1185">Reference proteome</keyword>
<organism evidence="1 2">
    <name type="scientific">Trapa incisa</name>
    <dbReference type="NCBI Taxonomy" id="236973"/>
    <lineage>
        <taxon>Eukaryota</taxon>
        <taxon>Viridiplantae</taxon>
        <taxon>Streptophyta</taxon>
        <taxon>Embryophyta</taxon>
        <taxon>Tracheophyta</taxon>
        <taxon>Spermatophyta</taxon>
        <taxon>Magnoliopsida</taxon>
        <taxon>eudicotyledons</taxon>
        <taxon>Gunneridae</taxon>
        <taxon>Pentapetalae</taxon>
        <taxon>rosids</taxon>
        <taxon>malvids</taxon>
        <taxon>Myrtales</taxon>
        <taxon>Lythraceae</taxon>
        <taxon>Trapa</taxon>
    </lineage>
</organism>
<accession>A0AAN7L583</accession>